<feature type="transmembrane region" description="Helical" evidence="1">
    <location>
        <begin position="77"/>
        <end position="98"/>
    </location>
</feature>
<dbReference type="PANTHER" id="PTHR40089:SF1">
    <property type="entry name" value="ETHANOLAMINE PERMEASE EUTH-RELATED"/>
    <property type="match status" value="1"/>
</dbReference>
<keyword evidence="1" id="KW-1133">Transmembrane helix</keyword>
<feature type="transmembrane region" description="Helical" evidence="1">
    <location>
        <begin position="105"/>
        <end position="124"/>
    </location>
</feature>
<keyword evidence="3" id="KW-1185">Reference proteome</keyword>
<feature type="transmembrane region" description="Helical" evidence="1">
    <location>
        <begin position="42"/>
        <end position="65"/>
    </location>
</feature>
<feature type="transmembrane region" description="Helical" evidence="1">
    <location>
        <begin position="202"/>
        <end position="224"/>
    </location>
</feature>
<dbReference type="RefSeq" id="WP_072745261.1">
    <property type="nucleotide sequence ID" value="NZ_FQXR01000019.1"/>
</dbReference>
<gene>
    <name evidence="2" type="ORF">SAMN02745180_02639</name>
</gene>
<dbReference type="OrthoDB" id="9778282at2"/>
<dbReference type="PIRSF" id="PIRSF019466">
    <property type="entry name" value="EutH"/>
    <property type="match status" value="1"/>
</dbReference>
<reference evidence="2 3" key="1">
    <citation type="submission" date="2016-11" db="EMBL/GenBank/DDBJ databases">
        <authorList>
            <person name="Jaros S."/>
            <person name="Januszkiewicz K."/>
            <person name="Wedrychowicz H."/>
        </authorList>
    </citation>
    <scope>NUCLEOTIDE SEQUENCE [LARGE SCALE GENOMIC DNA]</scope>
    <source>
        <strain evidence="2 3">DSM 13106</strain>
    </source>
</reference>
<dbReference type="NCBIfam" id="NF011667">
    <property type="entry name" value="PRK15086.1-3"/>
    <property type="match status" value="1"/>
</dbReference>
<evidence type="ECO:0000256" key="1">
    <source>
        <dbReference type="SAM" id="Phobius"/>
    </source>
</evidence>
<accession>A0A1M5Z1Z1</accession>
<dbReference type="Pfam" id="PF04346">
    <property type="entry name" value="EutH"/>
    <property type="match status" value="1"/>
</dbReference>
<protein>
    <submittedName>
        <fullName evidence="2">Ethanolamine transporter</fullName>
    </submittedName>
</protein>
<dbReference type="Proteomes" id="UP000184389">
    <property type="component" value="Unassembled WGS sequence"/>
</dbReference>
<dbReference type="InterPro" id="IPR007441">
    <property type="entry name" value="EutH"/>
</dbReference>
<dbReference type="PANTHER" id="PTHR40089">
    <property type="entry name" value="ETHANOLAMINE UTILIZATION PROTEIN EUTH"/>
    <property type="match status" value="1"/>
</dbReference>
<dbReference type="STRING" id="1123281.SAMN02745180_02639"/>
<evidence type="ECO:0000313" key="3">
    <source>
        <dbReference type="Proteomes" id="UP000184389"/>
    </source>
</evidence>
<dbReference type="EMBL" id="FQXR01000019">
    <property type="protein sequence ID" value="SHI18211.1"/>
    <property type="molecule type" value="Genomic_DNA"/>
</dbReference>
<proteinExistence type="predicted"/>
<name>A0A1M5Z1Z1_9FIRM</name>
<feature type="transmembrane region" description="Helical" evidence="1">
    <location>
        <begin position="329"/>
        <end position="352"/>
    </location>
</feature>
<dbReference type="GO" id="GO:0034228">
    <property type="term" value="F:ethanolamine transmembrane transporter activity"/>
    <property type="evidence" value="ECO:0007669"/>
    <property type="project" value="InterPro"/>
</dbReference>
<feature type="transmembrane region" description="Helical" evidence="1">
    <location>
        <begin position="166"/>
        <end position="187"/>
    </location>
</feature>
<keyword evidence="1" id="KW-0812">Transmembrane</keyword>
<feature type="transmembrane region" description="Helical" evidence="1">
    <location>
        <begin position="136"/>
        <end position="159"/>
    </location>
</feature>
<dbReference type="GO" id="GO:0005886">
    <property type="term" value="C:plasma membrane"/>
    <property type="evidence" value="ECO:0007669"/>
    <property type="project" value="TreeGrafter"/>
</dbReference>
<sequence length="363" mass="38571">MSQVVFYIIIFFSILGAIDKLLGNKLGLGIKFEEGFKGMGSLAMTMIGIYCLSPVIAHYFLSFLLPLSRATGADPSIFIGSILACDMGGYTAAVEIAANEEMAKFSGIILASMMGATISFTIPVATNILSEEDFDYFAKGVLSGIVTIPVGCFIGGLAMGLAIKDIFINTIPIVVLSVVIAICLVKIKEKIVKLFINIGKVIFFISIVGLILSILEFVIGINIVPGMIPFEEGVVVVGKIAVILSGAYPLIYFLSKVLAKGLSSLSDKLGVNDISILGLITSLANNVPTLGILRNMDWKGKIINSAFVVSGAFTFGGQLGFVSGVSEDMVIPFIFAKLAAGFSGILVAMFFIKLEEKNRKSVI</sequence>
<organism evidence="2 3">
    <name type="scientific">Sporanaerobacter acetigenes DSM 13106</name>
    <dbReference type="NCBI Taxonomy" id="1123281"/>
    <lineage>
        <taxon>Bacteria</taxon>
        <taxon>Bacillati</taxon>
        <taxon>Bacillota</taxon>
        <taxon>Tissierellia</taxon>
        <taxon>Tissierellales</taxon>
        <taxon>Sporanaerobacteraceae</taxon>
        <taxon>Sporanaerobacter</taxon>
    </lineage>
</organism>
<evidence type="ECO:0000313" key="2">
    <source>
        <dbReference type="EMBL" id="SHI18211.1"/>
    </source>
</evidence>
<dbReference type="AlphaFoldDB" id="A0A1M5Z1Z1"/>
<keyword evidence="1" id="KW-0472">Membrane</keyword>
<feature type="transmembrane region" description="Helical" evidence="1">
    <location>
        <begin position="6"/>
        <end position="22"/>
    </location>
</feature>
<feature type="transmembrane region" description="Helical" evidence="1">
    <location>
        <begin position="236"/>
        <end position="254"/>
    </location>
</feature>
<feature type="transmembrane region" description="Helical" evidence="1">
    <location>
        <begin position="305"/>
        <end position="323"/>
    </location>
</feature>